<feature type="compositionally biased region" description="Basic residues" evidence="1">
    <location>
        <begin position="81"/>
        <end position="96"/>
    </location>
</feature>
<dbReference type="EMBL" id="JANBUM010000003">
    <property type="protein sequence ID" value="KAJ2788253.1"/>
    <property type="molecule type" value="Genomic_DNA"/>
</dbReference>
<dbReference type="OrthoDB" id="2130597at2759"/>
<accession>A0A9W8HTW2</accession>
<evidence type="ECO:0000313" key="3">
    <source>
        <dbReference type="EMBL" id="KAJ2788253.1"/>
    </source>
</evidence>
<dbReference type="Pfam" id="PF09444">
    <property type="entry name" value="MRC1"/>
    <property type="match status" value="1"/>
</dbReference>
<evidence type="ECO:0000313" key="4">
    <source>
        <dbReference type="Proteomes" id="UP001140172"/>
    </source>
</evidence>
<feature type="domain" description="DNA replication checkpoint mediator MRC1" evidence="2">
    <location>
        <begin position="670"/>
        <end position="791"/>
    </location>
</feature>
<feature type="compositionally biased region" description="Basic and acidic residues" evidence="1">
    <location>
        <begin position="168"/>
        <end position="182"/>
    </location>
</feature>
<proteinExistence type="predicted"/>
<feature type="region of interest" description="Disordered" evidence="1">
    <location>
        <begin position="332"/>
        <end position="416"/>
    </location>
</feature>
<feature type="region of interest" description="Disordered" evidence="1">
    <location>
        <begin position="824"/>
        <end position="855"/>
    </location>
</feature>
<dbReference type="Proteomes" id="UP001140172">
    <property type="component" value="Unassembled WGS sequence"/>
</dbReference>
<protein>
    <recommendedName>
        <fullName evidence="2">DNA replication checkpoint mediator MRC1 domain-containing protein</fullName>
    </recommendedName>
</protein>
<feature type="compositionally biased region" description="Acidic residues" evidence="1">
    <location>
        <begin position="669"/>
        <end position="694"/>
    </location>
</feature>
<name>A0A9W8HTW2_9FUNG</name>
<feature type="compositionally biased region" description="Low complexity" evidence="1">
    <location>
        <begin position="638"/>
        <end position="648"/>
    </location>
</feature>
<feature type="region of interest" description="Disordered" evidence="1">
    <location>
        <begin position="479"/>
        <end position="502"/>
    </location>
</feature>
<gene>
    <name evidence="3" type="ORF">GGI15_000058</name>
</gene>
<keyword evidence="4" id="KW-1185">Reference proteome</keyword>
<feature type="compositionally biased region" description="Acidic residues" evidence="1">
    <location>
        <begin position="386"/>
        <end position="397"/>
    </location>
</feature>
<dbReference type="AlphaFoldDB" id="A0A9W8HTW2"/>
<reference evidence="3" key="1">
    <citation type="submission" date="2022-07" db="EMBL/GenBank/DDBJ databases">
        <title>Phylogenomic reconstructions and comparative analyses of Kickxellomycotina fungi.</title>
        <authorList>
            <person name="Reynolds N.K."/>
            <person name="Stajich J.E."/>
            <person name="Barry K."/>
            <person name="Grigoriev I.V."/>
            <person name="Crous P."/>
            <person name="Smith M.E."/>
        </authorList>
    </citation>
    <scope>NUCLEOTIDE SEQUENCE</scope>
    <source>
        <strain evidence="3">BCRC 34489</strain>
    </source>
</reference>
<feature type="compositionally biased region" description="Acidic residues" evidence="1">
    <location>
        <begin position="828"/>
        <end position="842"/>
    </location>
</feature>
<comment type="caution">
    <text evidence="3">The sequence shown here is derived from an EMBL/GenBank/DDBJ whole genome shotgun (WGS) entry which is preliminary data.</text>
</comment>
<feature type="region of interest" description="Disordered" evidence="1">
    <location>
        <begin position="522"/>
        <end position="695"/>
    </location>
</feature>
<feature type="compositionally biased region" description="Acidic residues" evidence="1">
    <location>
        <begin position="343"/>
        <end position="370"/>
    </location>
</feature>
<dbReference type="InterPro" id="IPR018564">
    <property type="entry name" value="Repl_chkpnt_MRC1_dom"/>
</dbReference>
<sequence>MTEDESQLSVIPDSQEGGGAGAFDLSTSSLLPRPAAAARYDPVAQLLGSDSDSDDAHAPAAAKPPVLPALPALPATEGRQTKKQQQKKPRKPREKKKAREAAVDKDSVVGRMAAAAAGGRRRVGVLESSGSEDEAEGSSKDDAASQPSRRLVDLRIASSSSEDEDEADAGRSAEKKPKERAASKKALAAMHRETSRLLRETLVKIDPLEYTKRLELTDFFTRFSQHTAAPAETPLLLPAAAKRVRPLADDKPLVFRCTVDSDSGSEYEVEILDVKERRQEREAGLEGMLRMASQPMHVAGAEARWVGRKELSQALLGAVYRREAEELAAREQRRLRRSRRDEESEGAEPESVEAAAEAEAEEEEDDDEEGLAASIRRSQAALASDSDNEMDGDDEMDGAGRSARPPPASPAAKRKFLGMFRMPSKAAPVTLVPPVAPAAAVAPPSNASPASVSSQMDAASQDLSYMFSSQMDAMNTQDSLMMTPGQQPTQQPTQQQQLDEVDMTQPTQPFGELTQMGLGLGLTQAFGEEEPVTGERPPTQATQPPTQTTQLTEQQDDAGVMPTMVRRALGVTDGSGGGSDSADSGGNSEAEVRPRSRARLLHRRGDRPTTTPRENEKKKKGRRVASEFVAVEAELGTSSDSSSDESPSGRFAWGERHKPRARVSVSSDESSESSEDEEEALLNDPLIDDSDGSADDLAVRQLHREQALAADERSIHQLARDIATGALRTRRLGASSSMFALDGEEDYVDREMRAERMEVRRRMRRRLEAREIHEASMARIARNPETAAFARAALMRGSEEEEEEEMVLDEVLDEAEVARAVGRHVEGDGEEEEMSAEEEAEDSQPPPVAVGLAQPLADGGDDALFDAVPVEQLIVRRATLLKRPGAPLLSSPSTTRRKT</sequence>
<feature type="compositionally biased region" description="Low complexity" evidence="1">
    <location>
        <begin position="537"/>
        <end position="553"/>
    </location>
</feature>
<feature type="compositionally biased region" description="Low complexity" evidence="1">
    <location>
        <begin position="483"/>
        <end position="497"/>
    </location>
</feature>
<feature type="region of interest" description="Disordered" evidence="1">
    <location>
        <begin position="1"/>
        <end position="27"/>
    </location>
</feature>
<feature type="compositionally biased region" description="Low complexity" evidence="1">
    <location>
        <begin position="109"/>
        <end position="118"/>
    </location>
</feature>
<feature type="compositionally biased region" description="Low complexity" evidence="1">
    <location>
        <begin position="58"/>
        <end position="75"/>
    </location>
</feature>
<feature type="region of interest" description="Disordered" evidence="1">
    <location>
        <begin position="46"/>
        <end position="188"/>
    </location>
</feature>
<organism evidence="3 4">
    <name type="scientific">Coemansia interrupta</name>
    <dbReference type="NCBI Taxonomy" id="1126814"/>
    <lineage>
        <taxon>Eukaryota</taxon>
        <taxon>Fungi</taxon>
        <taxon>Fungi incertae sedis</taxon>
        <taxon>Zoopagomycota</taxon>
        <taxon>Kickxellomycotina</taxon>
        <taxon>Kickxellomycetes</taxon>
        <taxon>Kickxellales</taxon>
        <taxon>Kickxellaceae</taxon>
        <taxon>Coemansia</taxon>
    </lineage>
</organism>
<feature type="compositionally biased region" description="Basic residues" evidence="1">
    <location>
        <begin position="595"/>
        <end position="605"/>
    </location>
</feature>
<evidence type="ECO:0000259" key="2">
    <source>
        <dbReference type="Pfam" id="PF09444"/>
    </source>
</evidence>
<feature type="compositionally biased region" description="Basic and acidic residues" evidence="1">
    <location>
        <begin position="97"/>
        <end position="108"/>
    </location>
</feature>
<evidence type="ECO:0000256" key="1">
    <source>
        <dbReference type="SAM" id="MobiDB-lite"/>
    </source>
</evidence>